<proteinExistence type="predicted"/>
<dbReference type="Proteomes" id="UP000008986">
    <property type="component" value="Segment"/>
</dbReference>
<accession>C9DG78</accession>
<dbReference type="KEGG" id="vg:8684055"/>
<dbReference type="GeneID" id="8684055"/>
<organismHost>
    <name type="scientific">Delftia acidovorans</name>
    <name type="common">Pseudomonas acidovorans</name>
    <name type="synonym">Comamonas acidovorans</name>
    <dbReference type="NCBI Taxonomy" id="80866"/>
</organismHost>
<organism evidence="1 2">
    <name type="scientific">Delftia phage PhiW-14</name>
    <name type="common">Deftia acidovorans bacteriophage phiW-14</name>
    <dbReference type="NCBI Taxonomy" id="665032"/>
    <lineage>
        <taxon>Viruses</taxon>
        <taxon>Duplodnaviria</taxon>
        <taxon>Heunggongvirae</taxon>
        <taxon>Uroviricota</taxon>
        <taxon>Caudoviricetes</taxon>
        <taxon>Ionavirus</taxon>
        <taxon>Ionavirus W14</taxon>
    </lineage>
</organism>
<keyword evidence="2" id="KW-1185">Reference proteome</keyword>
<reference evidence="2" key="1">
    <citation type="submission" date="2009-07" db="EMBL/GenBank/DDBJ databases">
        <authorList>
            <person name="Kropinski A.M."/>
            <person name="Villegas A."/>
            <person name="Lingohr E.J."/>
        </authorList>
    </citation>
    <scope>NUCLEOTIDE SEQUENCE [LARGE SCALE GENOMIC DNA]</scope>
</reference>
<gene>
    <name evidence="1" type="primary">107</name>
</gene>
<name>C9DG78_BPW14</name>
<evidence type="ECO:0000313" key="1">
    <source>
        <dbReference type="EMBL" id="ACV50129.1"/>
    </source>
</evidence>
<protein>
    <submittedName>
        <fullName evidence="1">Uncharacterized protein</fullName>
    </submittedName>
</protein>
<evidence type="ECO:0000313" key="2">
    <source>
        <dbReference type="Proteomes" id="UP000008986"/>
    </source>
</evidence>
<dbReference type="EMBL" id="GQ357915">
    <property type="protein sequence ID" value="ACV50129.1"/>
    <property type="molecule type" value="Genomic_DNA"/>
</dbReference>
<dbReference type="RefSeq" id="YP_003358961.1">
    <property type="nucleotide sequence ID" value="NC_013697.1"/>
</dbReference>
<sequence>MKYIALAAVALLIGAHELSHAHGSSHATSNRLREEALDRKVQQRQEATPILTADQAIGFTNFDVKQWSRRPNGSMTVCVPRQWYQGRPTYGVCRGPKEDAPTGDYKWVSVIHGVPAGRTFYGQRIGGRYDNRLDVWWK</sequence>